<dbReference type="OrthoDB" id="5859941at2759"/>
<evidence type="ECO:0000256" key="1">
    <source>
        <dbReference type="SAM" id="MobiDB-lite"/>
    </source>
</evidence>
<evidence type="ECO:0000313" key="2">
    <source>
        <dbReference type="EMBL" id="RCN52995.1"/>
    </source>
</evidence>
<gene>
    <name evidence="2" type="ORF">ANCCAN_00992</name>
</gene>
<name>A0A368HCN5_ANCCA</name>
<protein>
    <submittedName>
        <fullName evidence="2">Uncharacterized protein</fullName>
    </submittedName>
</protein>
<sequence length="180" mass="20824">MAPRKSKVDVTPDLPPVWLEEIIKRWDSYFARFGKAQSDKKATATYDQEALAEIIESSGDPELLAEWQNRKIDLRRYPEGSTRPASERPPFTKITTPNGELRDKLLSHMRRGKLPVAQKFIYSYACKDYTCEELVFDRALRQKAGPLNQQAGKLLYVVRDRIHKLRTLCDLPTHSLEVMF</sequence>
<comment type="caution">
    <text evidence="2">The sequence shown here is derived from an EMBL/GenBank/DDBJ whole genome shotgun (WGS) entry which is preliminary data.</text>
</comment>
<organism evidence="2 3">
    <name type="scientific">Ancylostoma caninum</name>
    <name type="common">Dog hookworm</name>
    <dbReference type="NCBI Taxonomy" id="29170"/>
    <lineage>
        <taxon>Eukaryota</taxon>
        <taxon>Metazoa</taxon>
        <taxon>Ecdysozoa</taxon>
        <taxon>Nematoda</taxon>
        <taxon>Chromadorea</taxon>
        <taxon>Rhabditida</taxon>
        <taxon>Rhabditina</taxon>
        <taxon>Rhabditomorpha</taxon>
        <taxon>Strongyloidea</taxon>
        <taxon>Ancylostomatidae</taxon>
        <taxon>Ancylostomatinae</taxon>
        <taxon>Ancylostoma</taxon>
    </lineage>
</organism>
<keyword evidence="3" id="KW-1185">Reference proteome</keyword>
<proteinExistence type="predicted"/>
<feature type="region of interest" description="Disordered" evidence="1">
    <location>
        <begin position="76"/>
        <end position="97"/>
    </location>
</feature>
<evidence type="ECO:0000313" key="3">
    <source>
        <dbReference type="Proteomes" id="UP000252519"/>
    </source>
</evidence>
<reference evidence="2 3" key="1">
    <citation type="submission" date="2014-10" db="EMBL/GenBank/DDBJ databases">
        <title>Draft genome of the hookworm Ancylostoma caninum.</title>
        <authorList>
            <person name="Mitreva M."/>
        </authorList>
    </citation>
    <scope>NUCLEOTIDE SEQUENCE [LARGE SCALE GENOMIC DNA]</scope>
    <source>
        <strain evidence="2 3">Baltimore</strain>
    </source>
</reference>
<accession>A0A368HCN5</accession>
<dbReference type="AlphaFoldDB" id="A0A368HCN5"/>
<dbReference type="EMBL" id="JOJR01000004">
    <property type="protein sequence ID" value="RCN52995.1"/>
    <property type="molecule type" value="Genomic_DNA"/>
</dbReference>
<dbReference type="Proteomes" id="UP000252519">
    <property type="component" value="Unassembled WGS sequence"/>
</dbReference>